<sequence>MGVYAQRLTASGAIAEGWSPGGVPVAAAPGDQLSPRVLPDGTGGVFVCWQDRRNGTDFDIYLQRLTSAGAITPGWPEGGLPVCDLAGNQSEPALAPDGSGGVVIAWQDWRSGIDYDLFAQRITAPGAIALGWPVGGVALCAAASDQRSPALAADGQGGAFVAWRDRRNGPDFDLYAQRIRGDGTTAPGWPAEGLAISTAAGDQVEPKVIAGPSGAWIVAWTDGRSASSDIYAQSLTDAATLAPGWSDQGNPVCIAPGDQISPAIISDDAGGALLAWRDLRDGRGDVYAQRITAGGRPAPGWAPGGVPVMRGGKLGFSAPALIPDGRSGAIVAWSRASGAPWGDDITLQHLTAGGAIAWGWRPGGISVLIPGDQFSPALAPDGVGGAVVCFGDARGGDSDLYADHFTADGTIPSLASPIQSGAESGTVSLVWRLDGRDHSWVDVLRKGAGETEWVVLDRVLSDGMGVVDYVDRTVRAGERYCYRVGPGEVPEGEAQSETCIDVPAAAGLVLRGVSPNPSAGDLSVRFSLPGPGPASLEIIDLTGRRVLASQVSPAPGDRSVRLAAPDLRPGVYQVVLVQGAARSAARLVVAR</sequence>
<evidence type="ECO:0000313" key="1">
    <source>
        <dbReference type="EMBL" id="TMQ46975.1"/>
    </source>
</evidence>
<dbReference type="NCBIfam" id="TIGR04183">
    <property type="entry name" value="Por_Secre_tail"/>
    <property type="match status" value="1"/>
</dbReference>
<organism evidence="1 2">
    <name type="scientific">Eiseniibacteriota bacterium</name>
    <dbReference type="NCBI Taxonomy" id="2212470"/>
    <lineage>
        <taxon>Bacteria</taxon>
        <taxon>Candidatus Eiseniibacteriota</taxon>
    </lineage>
</organism>
<comment type="caution">
    <text evidence="1">The sequence shown here is derived from an EMBL/GenBank/DDBJ whole genome shotgun (WGS) entry which is preliminary data.</text>
</comment>
<accession>A0A538S6I2</accession>
<dbReference type="AlphaFoldDB" id="A0A538S6I2"/>
<reference evidence="1 2" key="1">
    <citation type="journal article" date="2019" name="Nat. Microbiol.">
        <title>Mediterranean grassland soil C-N compound turnover is dependent on rainfall and depth, and is mediated by genomically divergent microorganisms.</title>
        <authorList>
            <person name="Diamond S."/>
            <person name="Andeer P.F."/>
            <person name="Li Z."/>
            <person name="Crits-Christoph A."/>
            <person name="Burstein D."/>
            <person name="Anantharaman K."/>
            <person name="Lane K.R."/>
            <person name="Thomas B.C."/>
            <person name="Pan C."/>
            <person name="Northen T.R."/>
            <person name="Banfield J.F."/>
        </authorList>
    </citation>
    <scope>NUCLEOTIDE SEQUENCE [LARGE SCALE GENOMIC DNA]</scope>
    <source>
        <strain evidence="1">WS_3</strain>
    </source>
</reference>
<dbReference type="Proteomes" id="UP000320184">
    <property type="component" value="Unassembled WGS sequence"/>
</dbReference>
<name>A0A538S6I2_UNCEI</name>
<proteinExistence type="predicted"/>
<protein>
    <submittedName>
        <fullName evidence="1">T9SS type A sorting domain-containing protein</fullName>
    </submittedName>
</protein>
<dbReference type="InterPro" id="IPR026444">
    <property type="entry name" value="Secre_tail"/>
</dbReference>
<evidence type="ECO:0000313" key="2">
    <source>
        <dbReference type="Proteomes" id="UP000320184"/>
    </source>
</evidence>
<gene>
    <name evidence="1" type="ORF">E6K73_14325</name>
</gene>
<dbReference type="EMBL" id="VBOT01000210">
    <property type="protein sequence ID" value="TMQ46975.1"/>
    <property type="molecule type" value="Genomic_DNA"/>
</dbReference>